<dbReference type="PROSITE" id="PS50011">
    <property type="entry name" value="PROTEIN_KINASE_DOM"/>
    <property type="match status" value="1"/>
</dbReference>
<name>A0A8S1F510_9PELO</name>
<dbReference type="PROSITE" id="PS00107">
    <property type="entry name" value="PROTEIN_KINASE_ATP"/>
    <property type="match status" value="1"/>
</dbReference>
<evidence type="ECO:0000256" key="7">
    <source>
        <dbReference type="PROSITE-ProRule" id="PRU10141"/>
    </source>
</evidence>
<dbReference type="InterPro" id="IPR017441">
    <property type="entry name" value="Protein_kinase_ATP_BS"/>
</dbReference>
<evidence type="ECO:0000259" key="8">
    <source>
        <dbReference type="PROSITE" id="PS50011"/>
    </source>
</evidence>
<dbReference type="PANTHER" id="PTHR45646:SF8">
    <property type="entry name" value="PROTEIN KINASE DOMAIN-CONTAINING PROTEIN"/>
    <property type="match status" value="1"/>
</dbReference>
<proteinExistence type="inferred from homology"/>
<gene>
    <name evidence="9" type="ORF">CBOVIS_LOCUS10531</name>
</gene>
<dbReference type="EMBL" id="CADEPM010000007">
    <property type="protein sequence ID" value="CAB3408795.1"/>
    <property type="molecule type" value="Genomic_DNA"/>
</dbReference>
<evidence type="ECO:0000313" key="10">
    <source>
        <dbReference type="Proteomes" id="UP000494206"/>
    </source>
</evidence>
<evidence type="ECO:0000256" key="4">
    <source>
        <dbReference type="ARBA" id="ARBA00022777"/>
    </source>
</evidence>
<protein>
    <recommendedName>
        <fullName evidence="8">Protein kinase domain-containing protein</fullName>
    </recommendedName>
</protein>
<evidence type="ECO:0000256" key="6">
    <source>
        <dbReference type="ARBA" id="ARBA00037966"/>
    </source>
</evidence>
<feature type="binding site" evidence="7">
    <location>
        <position position="45"/>
    </location>
    <ligand>
        <name>ATP</name>
        <dbReference type="ChEBI" id="CHEBI:30616"/>
    </ligand>
</feature>
<dbReference type="Gene3D" id="1.10.510.10">
    <property type="entry name" value="Transferase(Phosphotransferase) domain 1"/>
    <property type="match status" value="1"/>
</dbReference>
<reference evidence="9 10" key="1">
    <citation type="submission" date="2020-04" db="EMBL/GenBank/DDBJ databases">
        <authorList>
            <person name="Laetsch R D."/>
            <person name="Stevens L."/>
            <person name="Kumar S."/>
            <person name="Blaxter L. M."/>
        </authorList>
    </citation>
    <scope>NUCLEOTIDE SEQUENCE [LARGE SCALE GENOMIC DNA]</scope>
</reference>
<dbReference type="AlphaFoldDB" id="A0A8S1F510"/>
<dbReference type="GO" id="GO:0005634">
    <property type="term" value="C:nucleus"/>
    <property type="evidence" value="ECO:0007669"/>
    <property type="project" value="TreeGrafter"/>
</dbReference>
<organism evidence="9 10">
    <name type="scientific">Caenorhabditis bovis</name>
    <dbReference type="NCBI Taxonomy" id="2654633"/>
    <lineage>
        <taxon>Eukaryota</taxon>
        <taxon>Metazoa</taxon>
        <taxon>Ecdysozoa</taxon>
        <taxon>Nematoda</taxon>
        <taxon>Chromadorea</taxon>
        <taxon>Rhabditida</taxon>
        <taxon>Rhabditina</taxon>
        <taxon>Rhabditomorpha</taxon>
        <taxon>Rhabditoidea</taxon>
        <taxon>Rhabditidae</taxon>
        <taxon>Peloderinae</taxon>
        <taxon>Caenorhabditis</taxon>
    </lineage>
</organism>
<evidence type="ECO:0000313" key="9">
    <source>
        <dbReference type="EMBL" id="CAB3408795.1"/>
    </source>
</evidence>
<accession>A0A8S1F510</accession>
<feature type="domain" description="Protein kinase" evidence="8">
    <location>
        <begin position="1"/>
        <end position="251"/>
    </location>
</feature>
<dbReference type="InterPro" id="IPR000719">
    <property type="entry name" value="Prot_kinase_dom"/>
</dbReference>
<keyword evidence="1" id="KW-0723">Serine/threonine-protein kinase</keyword>
<keyword evidence="3 7" id="KW-0547">Nucleotide-binding</keyword>
<evidence type="ECO:0000256" key="2">
    <source>
        <dbReference type="ARBA" id="ARBA00022679"/>
    </source>
</evidence>
<dbReference type="Pfam" id="PF00069">
    <property type="entry name" value="Pkinase"/>
    <property type="match status" value="1"/>
</dbReference>
<dbReference type="GO" id="GO:0004674">
    <property type="term" value="F:protein serine/threonine kinase activity"/>
    <property type="evidence" value="ECO:0007669"/>
    <property type="project" value="UniProtKB-KW"/>
</dbReference>
<evidence type="ECO:0000256" key="3">
    <source>
        <dbReference type="ARBA" id="ARBA00022741"/>
    </source>
</evidence>
<dbReference type="OrthoDB" id="5810704at2759"/>
<evidence type="ECO:0000256" key="5">
    <source>
        <dbReference type="ARBA" id="ARBA00022840"/>
    </source>
</evidence>
<keyword evidence="10" id="KW-1185">Reference proteome</keyword>
<dbReference type="PANTHER" id="PTHR45646">
    <property type="entry name" value="SERINE/THREONINE-PROTEIN KINASE DOA-RELATED"/>
    <property type="match status" value="1"/>
</dbReference>
<sequence>MSYEIDEFVQDIADGTKFKILAELGSGVYGKVYRVQLNQGTLAMKVFKASNSNPETHWKEELEGKIVDTIGILAIVKFTDAYIRIGDFGCSEIFDANHRMEFRASMDAQTQNYRAPEVFLGLGFDSKADVWSYGCVLSEMYTGELLFFGYANGGEEVQLDLIQSVLREPIPQIMFERAFDLGSTKVVRSASTGRVTLTKRNTSFQTIKPIYKNIRFGDYEAIPLFCLILSTLTIDPGSRPTFTEILEHEYFAS</sequence>
<comment type="similarity">
    <text evidence="6">Belongs to the protein kinase superfamily. CMGC Ser/Thr protein kinase family. Lammer subfamily.</text>
</comment>
<evidence type="ECO:0000256" key="1">
    <source>
        <dbReference type="ARBA" id="ARBA00022527"/>
    </source>
</evidence>
<dbReference type="Proteomes" id="UP000494206">
    <property type="component" value="Unassembled WGS sequence"/>
</dbReference>
<keyword evidence="5 7" id="KW-0067">ATP-binding</keyword>
<dbReference type="SUPFAM" id="SSF56112">
    <property type="entry name" value="Protein kinase-like (PK-like)"/>
    <property type="match status" value="1"/>
</dbReference>
<keyword evidence="4" id="KW-0418">Kinase</keyword>
<dbReference type="GO" id="GO:0043484">
    <property type="term" value="P:regulation of RNA splicing"/>
    <property type="evidence" value="ECO:0007669"/>
    <property type="project" value="TreeGrafter"/>
</dbReference>
<dbReference type="InterPro" id="IPR051175">
    <property type="entry name" value="CLK_kinases"/>
</dbReference>
<comment type="caution">
    <text evidence="9">The sequence shown here is derived from an EMBL/GenBank/DDBJ whole genome shotgun (WGS) entry which is preliminary data.</text>
</comment>
<dbReference type="InterPro" id="IPR011009">
    <property type="entry name" value="Kinase-like_dom_sf"/>
</dbReference>
<keyword evidence="2" id="KW-0808">Transferase</keyword>
<dbReference type="GO" id="GO:0005524">
    <property type="term" value="F:ATP binding"/>
    <property type="evidence" value="ECO:0007669"/>
    <property type="project" value="UniProtKB-UniRule"/>
</dbReference>